<keyword evidence="4" id="KW-1185">Reference proteome</keyword>
<gene>
    <name evidence="3" type="ORF">SAMN05216296_1774</name>
</gene>
<name>A0A1H2FS77_9PSED</name>
<dbReference type="InterPro" id="IPR033881">
    <property type="entry name" value="vWA_BatA_type"/>
</dbReference>
<dbReference type="InterPro" id="IPR036465">
    <property type="entry name" value="vWFA_dom_sf"/>
</dbReference>
<feature type="transmembrane region" description="Helical" evidence="1">
    <location>
        <begin position="61"/>
        <end position="80"/>
    </location>
</feature>
<proteinExistence type="predicted"/>
<keyword evidence="1" id="KW-0472">Membrane</keyword>
<dbReference type="PANTHER" id="PTHR22550:SF18">
    <property type="entry name" value="VWFA DOMAIN-CONTAINING PROTEIN"/>
    <property type="match status" value="1"/>
</dbReference>
<organism evidence="3 4">
    <name type="scientific">Pseudomonas pohangensis</name>
    <dbReference type="NCBI Taxonomy" id="364197"/>
    <lineage>
        <taxon>Bacteria</taxon>
        <taxon>Pseudomonadati</taxon>
        <taxon>Pseudomonadota</taxon>
        <taxon>Gammaproteobacteria</taxon>
        <taxon>Pseudomonadales</taxon>
        <taxon>Pseudomonadaceae</taxon>
        <taxon>Pseudomonas</taxon>
    </lineage>
</organism>
<evidence type="ECO:0000313" key="3">
    <source>
        <dbReference type="EMBL" id="SDU10185.1"/>
    </source>
</evidence>
<dbReference type="PROSITE" id="PS50234">
    <property type="entry name" value="VWFA"/>
    <property type="match status" value="1"/>
</dbReference>
<dbReference type="STRING" id="364197.SAMN05216296_1774"/>
<evidence type="ECO:0000313" key="4">
    <source>
        <dbReference type="Proteomes" id="UP000243232"/>
    </source>
</evidence>
<feature type="domain" description="VWFA" evidence="2">
    <location>
        <begin position="93"/>
        <end position="277"/>
    </location>
</feature>
<dbReference type="InterPro" id="IPR050768">
    <property type="entry name" value="UPF0353/GerABKA_families"/>
</dbReference>
<dbReference type="OrthoDB" id="6206554at2"/>
<dbReference type="SMART" id="SM00327">
    <property type="entry name" value="VWA"/>
    <property type="match status" value="1"/>
</dbReference>
<keyword evidence="1" id="KW-0812">Transmembrane</keyword>
<accession>A0A1H2FS77</accession>
<protein>
    <submittedName>
        <fullName evidence="3">Ca-activated chloride channel family protein</fullName>
    </submittedName>
</protein>
<dbReference type="InterPro" id="IPR002035">
    <property type="entry name" value="VWF_A"/>
</dbReference>
<feature type="transmembrane region" description="Helical" evidence="1">
    <location>
        <begin position="6"/>
        <end position="23"/>
    </location>
</feature>
<dbReference type="EMBL" id="LT629785">
    <property type="protein sequence ID" value="SDU10185.1"/>
    <property type="molecule type" value="Genomic_DNA"/>
</dbReference>
<dbReference type="Pfam" id="PF00092">
    <property type="entry name" value="VWA"/>
    <property type="match status" value="1"/>
</dbReference>
<feature type="transmembrane region" description="Helical" evidence="1">
    <location>
        <begin position="296"/>
        <end position="320"/>
    </location>
</feature>
<dbReference type="RefSeq" id="WP_090194277.1">
    <property type="nucleotide sequence ID" value="NZ_LT629785.1"/>
</dbReference>
<dbReference type="PANTHER" id="PTHR22550">
    <property type="entry name" value="SPORE GERMINATION PROTEIN"/>
    <property type="match status" value="1"/>
</dbReference>
<dbReference type="SUPFAM" id="SSF53300">
    <property type="entry name" value="vWA-like"/>
    <property type="match status" value="1"/>
</dbReference>
<dbReference type="Gene3D" id="3.40.50.410">
    <property type="entry name" value="von Willebrand factor, type A domain"/>
    <property type="match status" value="1"/>
</dbReference>
<dbReference type="AlphaFoldDB" id="A0A1H2FS77"/>
<sequence length="333" mass="36603">MWQFDYPWLFILLPLPLLGWRYLPAYREARQALRTPFFGAMSQALGIAPQQSGVRQNRRQLALNLLVWGLLLIALARPVWVEPPLQQTKPARDLLLAIDISQSMEAKDYLGKDGSTVDRLTAVKQVVQDFIDKRPDDRLGLILFGGGAFAQAPLTLDHGSLKILLDQAGIGMAGPNTAIGDAIGLGIKMLDNSEQPDKTLILLTDGNDNHSVIPPDQAAKLAAEKHIRIHAIGIGDPQTTGENRVDSKALQMIADTTDGRSFMASDSSALAAVYQTLDDITPHEVQHLSFQPKRELYFWPLGLALLLLTAYHGMAAMWAIRPQATTSNESEVE</sequence>
<dbReference type="CDD" id="cd01467">
    <property type="entry name" value="vWA_BatA_type"/>
    <property type="match status" value="1"/>
</dbReference>
<keyword evidence="1" id="KW-1133">Transmembrane helix</keyword>
<evidence type="ECO:0000256" key="1">
    <source>
        <dbReference type="SAM" id="Phobius"/>
    </source>
</evidence>
<dbReference type="Proteomes" id="UP000243232">
    <property type="component" value="Chromosome I"/>
</dbReference>
<reference evidence="4" key="1">
    <citation type="submission" date="2016-10" db="EMBL/GenBank/DDBJ databases">
        <authorList>
            <person name="Varghese N."/>
            <person name="Submissions S."/>
        </authorList>
    </citation>
    <scope>NUCLEOTIDE SEQUENCE [LARGE SCALE GENOMIC DNA]</scope>
    <source>
        <strain evidence="4">DSM 17875</strain>
    </source>
</reference>
<evidence type="ECO:0000259" key="2">
    <source>
        <dbReference type="PROSITE" id="PS50234"/>
    </source>
</evidence>